<feature type="chain" id="PRO_5045306920" evidence="1">
    <location>
        <begin position="21"/>
        <end position="101"/>
    </location>
</feature>
<evidence type="ECO:0000256" key="1">
    <source>
        <dbReference type="SAM" id="SignalP"/>
    </source>
</evidence>
<gene>
    <name evidence="2" type="ORF">NNL38_04510</name>
</gene>
<keyword evidence="3" id="KW-1185">Reference proteome</keyword>
<sequence length="101" mass="11594">MKRIAVVIWCCLTVAGSLMAKEDKTGYQDCILTHVAGVEDSLAANLMTYACHRLYIDNFMLSEQDEGYFRCLLNYLPDAKQQEATLLVRQTCNQKHRSLFR</sequence>
<organism evidence="2 3">
    <name type="scientific">Photobacterium atrarenae</name>
    <dbReference type="NCBI Taxonomy" id="865757"/>
    <lineage>
        <taxon>Bacteria</taxon>
        <taxon>Pseudomonadati</taxon>
        <taxon>Pseudomonadota</taxon>
        <taxon>Gammaproteobacteria</taxon>
        <taxon>Vibrionales</taxon>
        <taxon>Vibrionaceae</taxon>
        <taxon>Photobacterium</taxon>
    </lineage>
</organism>
<name>A0ABY5GHA5_9GAMM</name>
<dbReference type="InterPro" id="IPR048087">
    <property type="entry name" value="VF_A0006-like"/>
</dbReference>
<protein>
    <submittedName>
        <fullName evidence="2">Uncharacterized protein</fullName>
    </submittedName>
</protein>
<proteinExistence type="predicted"/>
<dbReference type="NCBIfam" id="NF041602">
    <property type="entry name" value="VF_A0006_fam"/>
    <property type="match status" value="1"/>
</dbReference>
<feature type="signal peptide" evidence="1">
    <location>
        <begin position="1"/>
        <end position="20"/>
    </location>
</feature>
<evidence type="ECO:0000313" key="3">
    <source>
        <dbReference type="Proteomes" id="UP001057998"/>
    </source>
</evidence>
<keyword evidence="1" id="KW-0732">Signal</keyword>
<reference evidence="2" key="1">
    <citation type="submission" date="2022-07" db="EMBL/GenBank/DDBJ databases">
        <title>Genome sequencing of Photobacterium atrarenae GJH2-4.</title>
        <authorList>
            <person name="Park S.-J."/>
        </authorList>
    </citation>
    <scope>NUCLEOTIDE SEQUENCE</scope>
    <source>
        <strain evidence="2">GJH2-4</strain>
    </source>
</reference>
<accession>A0ABY5GHA5</accession>
<dbReference type="RefSeq" id="WP_255389832.1">
    <property type="nucleotide sequence ID" value="NZ_CP101508.1"/>
</dbReference>
<dbReference type="Proteomes" id="UP001057998">
    <property type="component" value="Chromosome 1"/>
</dbReference>
<dbReference type="EMBL" id="CP101508">
    <property type="protein sequence ID" value="UTV28515.1"/>
    <property type="molecule type" value="Genomic_DNA"/>
</dbReference>
<evidence type="ECO:0000313" key="2">
    <source>
        <dbReference type="EMBL" id="UTV28515.1"/>
    </source>
</evidence>